<feature type="signal peptide" evidence="2">
    <location>
        <begin position="1"/>
        <end position="27"/>
    </location>
</feature>
<organism evidence="3 4">
    <name type="scientific">Prorocentrum cordatum</name>
    <dbReference type="NCBI Taxonomy" id="2364126"/>
    <lineage>
        <taxon>Eukaryota</taxon>
        <taxon>Sar</taxon>
        <taxon>Alveolata</taxon>
        <taxon>Dinophyceae</taxon>
        <taxon>Prorocentrales</taxon>
        <taxon>Prorocentraceae</taxon>
        <taxon>Prorocentrum</taxon>
    </lineage>
</organism>
<evidence type="ECO:0000256" key="1">
    <source>
        <dbReference type="SAM" id="MobiDB-lite"/>
    </source>
</evidence>
<feature type="region of interest" description="Disordered" evidence="1">
    <location>
        <begin position="30"/>
        <end position="71"/>
    </location>
</feature>
<evidence type="ECO:0000313" key="4">
    <source>
        <dbReference type="Proteomes" id="UP001189429"/>
    </source>
</evidence>
<feature type="compositionally biased region" description="Acidic residues" evidence="1">
    <location>
        <begin position="38"/>
        <end position="60"/>
    </location>
</feature>
<keyword evidence="2" id="KW-0732">Signal</keyword>
<protein>
    <submittedName>
        <fullName evidence="3">Uncharacterized protein</fullName>
    </submittedName>
</protein>
<feature type="compositionally biased region" description="Basic and acidic residues" evidence="1">
    <location>
        <begin position="147"/>
        <end position="156"/>
    </location>
</feature>
<comment type="caution">
    <text evidence="3">The sequence shown here is derived from an EMBL/GenBank/DDBJ whole genome shotgun (WGS) entry which is preliminary data.</text>
</comment>
<gene>
    <name evidence="3" type="ORF">PCOR1329_LOCUS27650</name>
</gene>
<evidence type="ECO:0000313" key="3">
    <source>
        <dbReference type="EMBL" id="CAK0828440.1"/>
    </source>
</evidence>
<name>A0ABN9S980_9DINO</name>
<reference evidence="3" key="1">
    <citation type="submission" date="2023-10" db="EMBL/GenBank/DDBJ databases">
        <authorList>
            <person name="Chen Y."/>
            <person name="Shah S."/>
            <person name="Dougan E. K."/>
            <person name="Thang M."/>
            <person name="Chan C."/>
        </authorList>
    </citation>
    <scope>NUCLEOTIDE SEQUENCE [LARGE SCALE GENOMIC DNA]</scope>
</reference>
<accession>A0ABN9S980</accession>
<keyword evidence="4" id="KW-1185">Reference proteome</keyword>
<dbReference type="EMBL" id="CAUYUJ010010036">
    <property type="protein sequence ID" value="CAK0828440.1"/>
    <property type="molecule type" value="Genomic_DNA"/>
</dbReference>
<dbReference type="Proteomes" id="UP001189429">
    <property type="component" value="Unassembled WGS sequence"/>
</dbReference>
<evidence type="ECO:0000256" key="2">
    <source>
        <dbReference type="SAM" id="SignalP"/>
    </source>
</evidence>
<sequence length="435" mass="47933">MPRLPLALPACLSAALALAVLPAGARAASPMERGDDAILGEDQDDDFNIDDTLDDEDLMEDGSKPTKRRTRPKKAFWEENATSYIDEIIPVLRSDMKEAATQVRFALALFKERQKAMETAKREATEAMKELRREAEKRRQSAGQRRMAKEKERRAKADSIRLAKEAMIKKAQALVGARGMESEGIMSSVSLGILMDVLMALPEAVENPIFNKRLTKAKDQAVTSVQDFLNMTRRKTSKFVLAAARASDVELSFLLARYFHEASFRTKALQSEGEKIARDLNVVMPRELRKSFAPIVKGLRSQALPLRVNASGLAQATITEACAEMGSLMANISDYNNKLANMHSSMHDVWQITELMLPKMGNIYPMKPIVVDTVKDMMSMATNQVAGLSEAADEIVTNVGPIVAERLQCTWSAALPRSLAGRAALLAALAGYLFA</sequence>
<feature type="chain" id="PRO_5047049271" evidence="2">
    <location>
        <begin position="28"/>
        <end position="435"/>
    </location>
</feature>
<feature type="region of interest" description="Disordered" evidence="1">
    <location>
        <begin position="131"/>
        <end position="156"/>
    </location>
</feature>
<proteinExistence type="predicted"/>